<comment type="caution">
    <text evidence="2">The sequence shown here is derived from an EMBL/GenBank/DDBJ whole genome shotgun (WGS) entry which is preliminary data.</text>
</comment>
<dbReference type="SUPFAM" id="SSF53098">
    <property type="entry name" value="Ribonuclease H-like"/>
    <property type="match status" value="1"/>
</dbReference>
<sequence length="306" mass="34620">MAGSSSFCARPPIRLEFPSFSNSCETAEVLNFIEQCENFLAIRPFPSLKLIGTLSTILKEPAQSWWKAEKAKVTDWQSFKKAFMADYLSEVEEKLRMLVQQPQQCKALQRFLDLAGCSTQMQASKKRNTYLLVIVDYYTKWVKMFPLIDAKTQKIIKILREEIFTRCGVPKHLVSDRGPQFTSSILGDLCKTWGRVQKLTTSYHPQANLTERINWTQKSTGKALAELMLGRQVLGPLESLIHHPPSPNQAAYSLVERQNVMAEEPPPCSTSHTISPTQRLYLASTFETSNFPSNLVSFVCANNSSD</sequence>
<dbReference type="InterPro" id="IPR012337">
    <property type="entry name" value="RNaseH-like_sf"/>
</dbReference>
<accession>A0ABR3N882</accession>
<dbReference type="InterPro" id="IPR036397">
    <property type="entry name" value="RNaseH_sf"/>
</dbReference>
<feature type="domain" description="Integrase catalytic" evidence="1">
    <location>
        <begin position="98"/>
        <end position="284"/>
    </location>
</feature>
<reference evidence="2 3" key="1">
    <citation type="submission" date="2023-09" db="EMBL/GenBank/DDBJ databases">
        <authorList>
            <person name="Wang M."/>
        </authorList>
    </citation>
    <scope>NUCLEOTIDE SEQUENCE [LARGE SCALE GENOMIC DNA]</scope>
    <source>
        <strain evidence="2">GT-2023</strain>
        <tissue evidence="2">Liver</tissue>
    </source>
</reference>
<dbReference type="Proteomes" id="UP001558613">
    <property type="component" value="Unassembled WGS sequence"/>
</dbReference>
<organism evidence="2 3">
    <name type="scientific">Cirrhinus molitorella</name>
    <name type="common">mud carp</name>
    <dbReference type="NCBI Taxonomy" id="172907"/>
    <lineage>
        <taxon>Eukaryota</taxon>
        <taxon>Metazoa</taxon>
        <taxon>Chordata</taxon>
        <taxon>Craniata</taxon>
        <taxon>Vertebrata</taxon>
        <taxon>Euteleostomi</taxon>
        <taxon>Actinopterygii</taxon>
        <taxon>Neopterygii</taxon>
        <taxon>Teleostei</taxon>
        <taxon>Ostariophysi</taxon>
        <taxon>Cypriniformes</taxon>
        <taxon>Cyprinidae</taxon>
        <taxon>Labeoninae</taxon>
        <taxon>Labeonini</taxon>
        <taxon>Cirrhinus</taxon>
    </lineage>
</organism>
<evidence type="ECO:0000313" key="3">
    <source>
        <dbReference type="Proteomes" id="UP001558613"/>
    </source>
</evidence>
<dbReference type="PANTHER" id="PTHR37984">
    <property type="entry name" value="PROTEIN CBG26694"/>
    <property type="match status" value="1"/>
</dbReference>
<protein>
    <recommendedName>
        <fullName evidence="1">Integrase catalytic domain-containing protein</fullName>
    </recommendedName>
</protein>
<evidence type="ECO:0000259" key="1">
    <source>
        <dbReference type="PROSITE" id="PS50994"/>
    </source>
</evidence>
<dbReference type="EMBL" id="JAYMGO010000006">
    <property type="protein sequence ID" value="KAL1273031.1"/>
    <property type="molecule type" value="Genomic_DNA"/>
</dbReference>
<dbReference type="InterPro" id="IPR050951">
    <property type="entry name" value="Retrovirus_Pol_polyprotein"/>
</dbReference>
<evidence type="ECO:0000313" key="2">
    <source>
        <dbReference type="EMBL" id="KAL1273031.1"/>
    </source>
</evidence>
<keyword evidence="3" id="KW-1185">Reference proteome</keyword>
<dbReference type="Pfam" id="PF00665">
    <property type="entry name" value="rve"/>
    <property type="match status" value="1"/>
</dbReference>
<dbReference type="Gene3D" id="3.30.420.10">
    <property type="entry name" value="Ribonuclease H-like superfamily/Ribonuclease H"/>
    <property type="match status" value="1"/>
</dbReference>
<dbReference type="PROSITE" id="PS50994">
    <property type="entry name" value="INTEGRASE"/>
    <property type="match status" value="1"/>
</dbReference>
<dbReference type="InterPro" id="IPR001584">
    <property type="entry name" value="Integrase_cat-core"/>
</dbReference>
<gene>
    <name evidence="2" type="ORF">QQF64_028893</name>
</gene>
<proteinExistence type="predicted"/>
<name>A0ABR3N882_9TELE</name>
<dbReference type="PANTHER" id="PTHR37984:SF5">
    <property type="entry name" value="PROTEIN NYNRIN-LIKE"/>
    <property type="match status" value="1"/>
</dbReference>